<keyword evidence="1" id="KW-0472">Membrane</keyword>
<evidence type="ECO:0000313" key="2">
    <source>
        <dbReference type="EMBL" id="EPN50982.1"/>
    </source>
</evidence>
<comment type="caution">
    <text evidence="2">The sequence shown here is derived from an EMBL/GenBank/DDBJ whole genome shotgun (WGS) entry which is preliminary data.</text>
</comment>
<keyword evidence="1" id="KW-0812">Transmembrane</keyword>
<dbReference type="EMBL" id="AOKF01002336">
    <property type="protein sequence ID" value="EPN50982.1"/>
    <property type="molecule type" value="Genomic_DNA"/>
</dbReference>
<protein>
    <submittedName>
        <fullName evidence="2">Uncharacterized protein</fullName>
    </submittedName>
</protein>
<dbReference type="AlphaFoldDB" id="A0A656JSW0"/>
<name>A0A656JSW0_PSESF</name>
<evidence type="ECO:0000256" key="1">
    <source>
        <dbReference type="SAM" id="Phobius"/>
    </source>
</evidence>
<organism evidence="2 3">
    <name type="scientific">Pseudomonas syringae pv. actinidiae ICMP 19096</name>
    <dbReference type="NCBI Taxonomy" id="1194405"/>
    <lineage>
        <taxon>Bacteria</taxon>
        <taxon>Pseudomonadati</taxon>
        <taxon>Pseudomonadota</taxon>
        <taxon>Gammaproteobacteria</taxon>
        <taxon>Pseudomonadales</taxon>
        <taxon>Pseudomonadaceae</taxon>
        <taxon>Pseudomonas</taxon>
        <taxon>Pseudomonas syringae</taxon>
    </lineage>
</organism>
<feature type="non-terminal residue" evidence="2">
    <location>
        <position position="69"/>
    </location>
</feature>
<dbReference type="Proteomes" id="UP000018849">
    <property type="component" value="Unassembled WGS sequence"/>
</dbReference>
<feature type="transmembrane region" description="Helical" evidence="1">
    <location>
        <begin position="21"/>
        <end position="42"/>
    </location>
</feature>
<dbReference type="Pfam" id="PF11299">
    <property type="entry name" value="DUF3100"/>
    <property type="match status" value="1"/>
</dbReference>
<accession>A0A656JSW0</accession>
<gene>
    <name evidence="2" type="ORF">A245_27168</name>
</gene>
<evidence type="ECO:0000313" key="3">
    <source>
        <dbReference type="Proteomes" id="UP000018849"/>
    </source>
</evidence>
<keyword evidence="1" id="KW-1133">Transmembrane helix</keyword>
<sequence length="69" mass="7172">MQNSHAAASGDNQAVSSMVKLYVWAAVILVIAEMIGAISIPLGPGKVVLLPMVWALLIGAMVGIASRRL</sequence>
<proteinExistence type="predicted"/>
<reference evidence="2 3" key="1">
    <citation type="journal article" date="2013" name="PLoS Pathog.">
        <title>Genomic analysis of the Kiwifruit pathogen Pseudomonas syringae pv. actinidiae provides insight into the origins of an emergent plant disease.</title>
        <authorList>
            <person name="McCann H.C."/>
            <person name="Rikkerink E.H."/>
            <person name="Bertels F."/>
            <person name="Fiers M."/>
            <person name="Lu A."/>
            <person name="Rees-George J."/>
            <person name="Andersen M.T."/>
            <person name="Gleave A.P."/>
            <person name="Haubold B."/>
            <person name="Wohlers M.W."/>
            <person name="Guttman D.S."/>
            <person name="Wang P.W."/>
            <person name="Straub C."/>
            <person name="Vanneste J.L."/>
            <person name="Rainey P.B."/>
            <person name="Templeton M.D."/>
        </authorList>
    </citation>
    <scope>NUCLEOTIDE SEQUENCE [LARGE SCALE GENOMIC DNA]</scope>
    <source>
        <strain evidence="2 3">ICMP 19096</strain>
    </source>
</reference>
<feature type="transmembrane region" description="Helical" evidence="1">
    <location>
        <begin position="48"/>
        <end position="66"/>
    </location>
</feature>
<dbReference type="InterPro" id="IPR021450">
    <property type="entry name" value="DUF3100"/>
</dbReference>